<keyword evidence="2 5" id="KW-0119">Carbohydrate metabolism</keyword>
<dbReference type="Gene3D" id="1.20.1430.10">
    <property type="entry name" value="Families 57/38 glycoside transferase, middle domain"/>
    <property type="match status" value="1"/>
</dbReference>
<reference evidence="8 9" key="1">
    <citation type="journal article" date="2007" name="PLoS Genet.">
        <title>Patterns and implications of gene gain and loss in the evolution of Prochlorococcus.</title>
        <authorList>
            <person name="Kettler G.C."/>
            <person name="Martiny A.C."/>
            <person name="Huang K."/>
            <person name="Zucker J."/>
            <person name="Coleman M.L."/>
            <person name="Rodrigue S."/>
            <person name="Chen F."/>
            <person name="Lapidus A."/>
            <person name="Ferriera S."/>
            <person name="Johnson J."/>
            <person name="Steglich C."/>
            <person name="Church G.M."/>
            <person name="Richardson P."/>
            <person name="Chisholm S.W."/>
        </authorList>
    </citation>
    <scope>NUCLEOTIDE SEQUENCE [LARGE SCALE GENOMIC DNA]</scope>
    <source>
        <strain evidence="8 9">MIT 9303</strain>
    </source>
</reference>
<dbReference type="AlphaFoldDB" id="A2C858"/>
<protein>
    <submittedName>
        <fullName evidence="8">Uncharacterized conserved protein</fullName>
    </submittedName>
</protein>
<dbReference type="CDD" id="cd10792">
    <property type="entry name" value="GH57N_AmyC_like"/>
    <property type="match status" value="1"/>
</dbReference>
<dbReference type="InterPro" id="IPR037090">
    <property type="entry name" value="57_glycoside_trans_central"/>
</dbReference>
<evidence type="ECO:0000259" key="6">
    <source>
        <dbReference type="Pfam" id="PF03065"/>
    </source>
</evidence>
<dbReference type="InterPro" id="IPR028995">
    <property type="entry name" value="Glyco_hydro_57/38_cen_sf"/>
</dbReference>
<dbReference type="InterPro" id="IPR040042">
    <property type="entry name" value="Branching_enz_MT3115-like"/>
</dbReference>
<evidence type="ECO:0000256" key="2">
    <source>
        <dbReference type="ARBA" id="ARBA00023277"/>
    </source>
</evidence>
<organism evidence="8 9">
    <name type="scientific">Prochlorococcus marinus (strain MIT 9303)</name>
    <dbReference type="NCBI Taxonomy" id="59922"/>
    <lineage>
        <taxon>Bacteria</taxon>
        <taxon>Bacillati</taxon>
        <taxon>Cyanobacteriota</taxon>
        <taxon>Cyanophyceae</taxon>
        <taxon>Synechococcales</taxon>
        <taxon>Prochlorococcaceae</taxon>
        <taxon>Prochlorococcus</taxon>
    </lineage>
</organism>
<dbReference type="Proteomes" id="UP000002274">
    <property type="component" value="Chromosome"/>
</dbReference>
<accession>A2C858</accession>
<dbReference type="CAZy" id="GH57">
    <property type="family name" value="Glycoside Hydrolase Family 57"/>
</dbReference>
<dbReference type="GO" id="GO:0005576">
    <property type="term" value="C:extracellular region"/>
    <property type="evidence" value="ECO:0007669"/>
    <property type="project" value="TreeGrafter"/>
</dbReference>
<dbReference type="PANTHER" id="PTHR41695">
    <property type="entry name" value="1,4-ALPHA-GLUCAN BRANCHING ENZYME RV3031-RELATED"/>
    <property type="match status" value="1"/>
</dbReference>
<dbReference type="KEGG" id="pmf:P9303_09171"/>
<dbReference type="Pfam" id="PF03065">
    <property type="entry name" value="Glyco_hydro_57"/>
    <property type="match status" value="1"/>
</dbReference>
<dbReference type="HOGENOM" id="CLU_008192_1_0_3"/>
<evidence type="ECO:0000256" key="4">
    <source>
        <dbReference type="PIRSR" id="PIRSR640042-2"/>
    </source>
</evidence>
<comment type="similarity">
    <text evidence="1 5">Belongs to the glycosyl hydrolase 57 family.</text>
</comment>
<dbReference type="InterPro" id="IPR015293">
    <property type="entry name" value="BE_C"/>
</dbReference>
<sequence>MAKGALALVLHAHLPYVRSAEPGSLEEDWFFQALIECYLPLLQVLEEAAAAPNQHPRLTISLSPTLLSLLSDDDLKHRFPAWLAVRLDLLTQTASDLQPAADHLAEIIQRNLHQWLACEGDLIGRFAQLQRSKVVDLLTCGATHGYMPLLREHPEAVRGQLRTAVREHHRLLGEQPLGIWLPECAYYEGLDRWILDAGLRYTVLDGHGLLHATPRPRYGVYAPICSRNGVAFFGRDSDATLPVWSAQQGYPGDPYYREFHRDLGWDLPIEQLHDIGLKEPRPLGLKLHRVTDQRSPLDAKEVYEPAIACALTKEHAQLYLKGRRIQLDQLTNTMAIEPLLVAPFDAELFGHWWFEGPTFLAEIFRQASKEQVDFTRLRDVLTSNPQLQLCEPSPSSWGQGGYHDYWLNDSNAWVVPEWSRAGKAMMERCSLGVARESDLRLLQQAARELLLAQSSDWSFILRAGTTTELAKERIHRHLNRFWQLMQAINDKQHLPEDLLITLESEDGLFPFIQATDWARIRD</sequence>
<gene>
    <name evidence="8" type="ordered locus">P9303_09171</name>
</gene>
<dbReference type="InterPro" id="IPR011330">
    <property type="entry name" value="Glyco_hydro/deAcase_b/a-brl"/>
</dbReference>
<feature type="domain" description="1,4-alpha-glucan branching enzyme C-terminal" evidence="7">
    <location>
        <begin position="418"/>
        <end position="517"/>
    </location>
</feature>
<dbReference type="GO" id="GO:0030979">
    <property type="term" value="P:alpha-glucan biosynthetic process"/>
    <property type="evidence" value="ECO:0007669"/>
    <property type="project" value="InterPro"/>
</dbReference>
<feature type="binding site" evidence="4">
    <location>
        <position position="397"/>
    </location>
    <ligand>
        <name>substrate</name>
    </ligand>
</feature>
<dbReference type="Pfam" id="PF09210">
    <property type="entry name" value="BE_C"/>
    <property type="match status" value="1"/>
</dbReference>
<evidence type="ECO:0000256" key="3">
    <source>
        <dbReference type="PIRSR" id="PIRSR640042-1"/>
    </source>
</evidence>
<feature type="binding site" evidence="4">
    <location>
        <position position="235"/>
    </location>
    <ligand>
        <name>substrate</name>
    </ligand>
</feature>
<evidence type="ECO:0000256" key="5">
    <source>
        <dbReference type="RuleBase" id="RU361196"/>
    </source>
</evidence>
<evidence type="ECO:0000259" key="7">
    <source>
        <dbReference type="Pfam" id="PF09210"/>
    </source>
</evidence>
<feature type="binding site" evidence="4">
    <location>
        <position position="252"/>
    </location>
    <ligand>
        <name>substrate</name>
    </ligand>
</feature>
<dbReference type="SUPFAM" id="SSF88688">
    <property type="entry name" value="Families 57/38 glycoside transferase middle domain"/>
    <property type="match status" value="1"/>
</dbReference>
<dbReference type="InterPro" id="IPR027291">
    <property type="entry name" value="Glyco_hydro_38_N_sf"/>
</dbReference>
<feature type="active site" description="Nucleophile" evidence="3">
    <location>
        <position position="183"/>
    </location>
</feature>
<dbReference type="RefSeq" id="WP_011825574.1">
    <property type="nucleotide sequence ID" value="NC_008820.1"/>
</dbReference>
<name>A2C858_PROM3</name>
<dbReference type="SUPFAM" id="SSF88713">
    <property type="entry name" value="Glycoside hydrolase/deacetylase"/>
    <property type="match status" value="1"/>
</dbReference>
<feature type="active site" description="Proton donor" evidence="3">
    <location>
        <position position="345"/>
    </location>
</feature>
<evidence type="ECO:0000313" key="9">
    <source>
        <dbReference type="Proteomes" id="UP000002274"/>
    </source>
</evidence>
<feature type="domain" description="Glycoside hydrolase family 57 N-terminal" evidence="6">
    <location>
        <begin position="7"/>
        <end position="257"/>
    </location>
</feature>
<evidence type="ECO:0000256" key="1">
    <source>
        <dbReference type="ARBA" id="ARBA00006821"/>
    </source>
</evidence>
<proteinExistence type="inferred from homology"/>
<dbReference type="PANTHER" id="PTHR41695:SF1">
    <property type="entry name" value="1,4-ALPHA-GLUCAN BRANCHING ENZYME TK1436"/>
    <property type="match status" value="1"/>
</dbReference>
<evidence type="ECO:0000313" key="8">
    <source>
        <dbReference type="EMBL" id="ABM77668.1"/>
    </source>
</evidence>
<dbReference type="GO" id="GO:0003844">
    <property type="term" value="F:1,4-alpha-glucan branching enzyme activity"/>
    <property type="evidence" value="ECO:0007669"/>
    <property type="project" value="InterPro"/>
</dbReference>
<dbReference type="Gene3D" id="3.20.110.10">
    <property type="entry name" value="Glycoside hydrolase 38, N terminal domain"/>
    <property type="match status" value="1"/>
</dbReference>
<dbReference type="EMBL" id="CP000554">
    <property type="protein sequence ID" value="ABM77668.1"/>
    <property type="molecule type" value="Genomic_DNA"/>
</dbReference>
<dbReference type="STRING" id="59922.P9303_09171"/>
<feature type="binding site" evidence="4">
    <location>
        <position position="456"/>
    </location>
    <ligand>
        <name>substrate</name>
    </ligand>
</feature>
<dbReference type="BioCyc" id="PMAR59922:G1G80-830-MONOMER"/>
<dbReference type="InterPro" id="IPR004300">
    <property type="entry name" value="Glyco_hydro_57_N"/>
</dbReference>